<evidence type="ECO:0000313" key="2">
    <source>
        <dbReference type="Proteomes" id="UP000238937"/>
    </source>
</evidence>
<sequence length="59" mass="6433">MFAAIIESNPASDFLPLRWRFLSSSKLFGKQSLGGVFSATPKNSPCKDKKSPIFAAIDI</sequence>
<dbReference type="EMBL" id="PVWO01000232">
    <property type="protein sequence ID" value="PSB54801.1"/>
    <property type="molecule type" value="Genomic_DNA"/>
</dbReference>
<dbReference type="Proteomes" id="UP000238937">
    <property type="component" value="Unassembled WGS sequence"/>
</dbReference>
<organism evidence="1 2">
    <name type="scientific">Chamaesiphon polymorphus CCALA 037</name>
    <dbReference type="NCBI Taxonomy" id="2107692"/>
    <lineage>
        <taxon>Bacteria</taxon>
        <taxon>Bacillati</taxon>
        <taxon>Cyanobacteriota</taxon>
        <taxon>Cyanophyceae</taxon>
        <taxon>Gomontiellales</taxon>
        <taxon>Chamaesiphonaceae</taxon>
        <taxon>Chamaesiphon</taxon>
    </lineage>
</organism>
<accession>A0A2T1GBS8</accession>
<keyword evidence="2" id="KW-1185">Reference proteome</keyword>
<protein>
    <submittedName>
        <fullName evidence="1">Uncharacterized protein</fullName>
    </submittedName>
</protein>
<gene>
    <name evidence="1" type="ORF">C7B77_17050</name>
</gene>
<evidence type="ECO:0000313" key="1">
    <source>
        <dbReference type="EMBL" id="PSB54801.1"/>
    </source>
</evidence>
<comment type="caution">
    <text evidence="1">The sequence shown here is derived from an EMBL/GenBank/DDBJ whole genome shotgun (WGS) entry which is preliminary data.</text>
</comment>
<proteinExistence type="predicted"/>
<reference evidence="1 2" key="1">
    <citation type="submission" date="2018-03" db="EMBL/GenBank/DDBJ databases">
        <title>The ancient ancestry and fast evolution of plastids.</title>
        <authorList>
            <person name="Moore K.R."/>
            <person name="Magnabosco C."/>
            <person name="Momper L."/>
            <person name="Gold D.A."/>
            <person name="Bosak T."/>
            <person name="Fournier G.P."/>
        </authorList>
    </citation>
    <scope>NUCLEOTIDE SEQUENCE [LARGE SCALE GENOMIC DNA]</scope>
    <source>
        <strain evidence="1 2">CCALA 037</strain>
    </source>
</reference>
<name>A0A2T1GBS8_9CYAN</name>
<dbReference type="AlphaFoldDB" id="A0A2T1GBS8"/>